<dbReference type="InterPro" id="IPR010982">
    <property type="entry name" value="Lambda_DNA-bd_dom_sf"/>
</dbReference>
<dbReference type="CDD" id="cd00093">
    <property type="entry name" value="HTH_XRE"/>
    <property type="match status" value="1"/>
</dbReference>
<evidence type="ECO:0000256" key="1">
    <source>
        <dbReference type="SAM" id="MobiDB-lite"/>
    </source>
</evidence>
<dbReference type="PROSITE" id="PS50943">
    <property type="entry name" value="HTH_CROC1"/>
    <property type="match status" value="1"/>
</dbReference>
<dbReference type="AlphaFoldDB" id="K1U007"/>
<evidence type="ECO:0000313" key="3">
    <source>
        <dbReference type="EMBL" id="EKC71710.1"/>
    </source>
</evidence>
<name>K1U007_9ZZZZ</name>
<evidence type="ECO:0000259" key="2">
    <source>
        <dbReference type="PROSITE" id="PS50943"/>
    </source>
</evidence>
<gene>
    <name evidence="3" type="ORF">OBE_03258</name>
</gene>
<dbReference type="EMBL" id="AJWZ01002164">
    <property type="protein sequence ID" value="EKC71710.1"/>
    <property type="molecule type" value="Genomic_DNA"/>
</dbReference>
<dbReference type="Pfam" id="PF01381">
    <property type="entry name" value="HTH_3"/>
    <property type="match status" value="1"/>
</dbReference>
<accession>K1U007</accession>
<organism evidence="3">
    <name type="scientific">human gut metagenome</name>
    <dbReference type="NCBI Taxonomy" id="408170"/>
    <lineage>
        <taxon>unclassified sequences</taxon>
        <taxon>metagenomes</taxon>
        <taxon>organismal metagenomes</taxon>
    </lineage>
</organism>
<dbReference type="Gene3D" id="1.10.260.40">
    <property type="entry name" value="lambda repressor-like DNA-binding domains"/>
    <property type="match status" value="1"/>
</dbReference>
<proteinExistence type="predicted"/>
<dbReference type="InterPro" id="IPR001387">
    <property type="entry name" value="Cro/C1-type_HTH"/>
</dbReference>
<feature type="region of interest" description="Disordered" evidence="1">
    <location>
        <begin position="60"/>
        <end position="85"/>
    </location>
</feature>
<comment type="caution">
    <text evidence="3">The sequence shown here is derived from an EMBL/GenBank/DDBJ whole genome shotgun (WGS) entry which is preliminary data.</text>
</comment>
<dbReference type="GO" id="GO:0003677">
    <property type="term" value="F:DNA binding"/>
    <property type="evidence" value="ECO:0007669"/>
    <property type="project" value="InterPro"/>
</dbReference>
<feature type="non-terminal residue" evidence="3">
    <location>
        <position position="85"/>
    </location>
</feature>
<dbReference type="SUPFAM" id="SSF47413">
    <property type="entry name" value="lambda repressor-like DNA-binding domains"/>
    <property type="match status" value="1"/>
</dbReference>
<sequence length="85" mass="9974">MNMNIREMRAQLGDTQSEFSARYHIPFRTVQNWETGMRKPPEYVADLLEQRIKEDLTNRKTLSLPKYDPQKKDLPSRSSYVGALS</sequence>
<reference evidence="3" key="1">
    <citation type="journal article" date="2013" name="Environ. Microbiol.">
        <title>Microbiota from the distal guts of lean and obese adolescents exhibit partial functional redundancy besides clear differences in community structure.</title>
        <authorList>
            <person name="Ferrer M."/>
            <person name="Ruiz A."/>
            <person name="Lanza F."/>
            <person name="Haange S.B."/>
            <person name="Oberbach A."/>
            <person name="Till H."/>
            <person name="Bargiela R."/>
            <person name="Campoy C."/>
            <person name="Segura M.T."/>
            <person name="Richter M."/>
            <person name="von Bergen M."/>
            <person name="Seifert J."/>
            <person name="Suarez A."/>
        </authorList>
    </citation>
    <scope>NUCLEOTIDE SEQUENCE</scope>
</reference>
<protein>
    <submittedName>
        <fullName evidence="3">Helix-turn-helix protein</fullName>
    </submittedName>
</protein>
<feature type="domain" description="HTH cro/C1-type" evidence="2">
    <location>
        <begin position="5"/>
        <end position="59"/>
    </location>
</feature>